<organism evidence="1 2">
    <name type="scientific">Rhododendron molle</name>
    <name type="common">Chinese azalea</name>
    <name type="synonym">Azalea mollis</name>
    <dbReference type="NCBI Taxonomy" id="49168"/>
    <lineage>
        <taxon>Eukaryota</taxon>
        <taxon>Viridiplantae</taxon>
        <taxon>Streptophyta</taxon>
        <taxon>Embryophyta</taxon>
        <taxon>Tracheophyta</taxon>
        <taxon>Spermatophyta</taxon>
        <taxon>Magnoliopsida</taxon>
        <taxon>eudicotyledons</taxon>
        <taxon>Gunneridae</taxon>
        <taxon>Pentapetalae</taxon>
        <taxon>asterids</taxon>
        <taxon>Ericales</taxon>
        <taxon>Ericaceae</taxon>
        <taxon>Ericoideae</taxon>
        <taxon>Rhodoreae</taxon>
        <taxon>Rhododendron</taxon>
    </lineage>
</organism>
<evidence type="ECO:0000313" key="2">
    <source>
        <dbReference type="Proteomes" id="UP001062846"/>
    </source>
</evidence>
<dbReference type="EMBL" id="CM046389">
    <property type="protein sequence ID" value="KAI8568718.1"/>
    <property type="molecule type" value="Genomic_DNA"/>
</dbReference>
<reference evidence="1" key="1">
    <citation type="submission" date="2022-02" db="EMBL/GenBank/DDBJ databases">
        <title>Plant Genome Project.</title>
        <authorList>
            <person name="Zhang R.-G."/>
        </authorList>
    </citation>
    <scope>NUCLEOTIDE SEQUENCE</scope>
    <source>
        <strain evidence="1">AT1</strain>
    </source>
</reference>
<sequence length="364" mass="40349">MLVGEKFSDQYMDLHVVLVVLFISSLLVCHNGVEGGTGLSEEEYLELEKQIELLNKPAVKTIHMKPTSSPRKARGEVALNGTKPTSTRLRGRGCPLGTVPIRRVTREDLIREKLASKTISDGPGTHYAVIRTRVTGKKFSGAGAHITLHRPHVNGGQYSAARVKIQNGLDSIETGWRVDPSLYGDSLTRGYIHFNAGQSHCFNTRCPGFVIVRSDVQLDAYFDPVSIPGIDPISTPVYIIRDKPSGNWWLILREENIAVGFWPRSIFTQLGDLANYVEWGGEAFSPPGTVVPPMGTGFFPIRRFISLNAYFRRVVVRNEYGQTVDVDNTEEFADNNKLYKVADKGNQGDYFGRVFLYGGPGGKT</sequence>
<dbReference type="Proteomes" id="UP001062846">
    <property type="component" value="Chromosome 2"/>
</dbReference>
<comment type="caution">
    <text evidence="1">The sequence shown here is derived from an EMBL/GenBank/DDBJ whole genome shotgun (WGS) entry which is preliminary data.</text>
</comment>
<keyword evidence="2" id="KW-1185">Reference proteome</keyword>
<protein>
    <submittedName>
        <fullName evidence="1">Uncharacterized protein</fullName>
    </submittedName>
</protein>
<name>A0ACC0PVZ7_RHOML</name>
<accession>A0ACC0PVZ7</accession>
<evidence type="ECO:0000313" key="1">
    <source>
        <dbReference type="EMBL" id="KAI8568718.1"/>
    </source>
</evidence>
<gene>
    <name evidence="1" type="ORF">RHMOL_Rhmol02G0222400</name>
</gene>
<proteinExistence type="predicted"/>